<feature type="compositionally biased region" description="Polar residues" evidence="3">
    <location>
        <begin position="341"/>
        <end position="357"/>
    </location>
</feature>
<dbReference type="InterPro" id="IPR001926">
    <property type="entry name" value="TrpB-like_PALP"/>
</dbReference>
<sequence>MKNKGVYSSITELVGNTPIVRLRKIEERYNIKTQLYAKLEYLNPFGSVKDRIAEALVEDAWKKNHYKKDTIIVEASSGNTGISIATVAARKGLKCVIVIPESISEERKMMLDLLGARMIFVSKGIKEAIKKAKEFTDLVESAVMTRQFENKVNVRVHKRTTAKEIMKSLNNIDYFVSGVGTGGTITGVGEALKKKNNSNTLVVAVEPWKASVLSGKQVQSHGIQGIGAGFLPAILNIKIIDYIFRAKDWEAIEYARIMATTEGIAVGLSSGAAICAGMKLGADINDASKKVLIMVPSAAERYLSTELFDNKSQSLSELSNLYGKPEVNEPNAQYKPETNNDKQQNGQQELTCSSINS</sequence>
<gene>
    <name evidence="5" type="primary">cysK</name>
    <name evidence="5" type="ORF">trycra_37</name>
</gene>
<dbReference type="InterPro" id="IPR050214">
    <property type="entry name" value="Cys_Synth/Cystath_Beta-Synth"/>
</dbReference>
<protein>
    <submittedName>
        <fullName evidence="5">Cysteine synthase</fullName>
        <ecNumber evidence="5">2.5.1.47</ecNumber>
    </submittedName>
</protein>
<comment type="caution">
    <text evidence="5">The sequence shown here is derived from an EMBL/GenBank/DDBJ whole genome shotgun (WGS) entry which is preliminary data.</text>
</comment>
<organism evidence="5 6">
    <name type="scientific">Candidatus Hodgkinia cicadicola</name>
    <dbReference type="NCBI Taxonomy" id="573658"/>
    <lineage>
        <taxon>Bacteria</taxon>
        <taxon>Pseudomonadati</taxon>
        <taxon>Pseudomonadota</taxon>
        <taxon>Alphaproteobacteria</taxon>
        <taxon>Hyphomicrobiales</taxon>
        <taxon>Candidatus Hodgkinia</taxon>
    </lineage>
</organism>
<evidence type="ECO:0000256" key="1">
    <source>
        <dbReference type="ARBA" id="ARBA00001933"/>
    </source>
</evidence>
<feature type="domain" description="Tryptophan synthase beta chain-like PALP" evidence="4">
    <location>
        <begin position="10"/>
        <end position="295"/>
    </location>
</feature>
<dbReference type="InterPro" id="IPR036052">
    <property type="entry name" value="TrpB-like_PALP_sf"/>
</dbReference>
<keyword evidence="5" id="KW-0808">Transferase</keyword>
<dbReference type="CDD" id="cd01561">
    <property type="entry name" value="CBS_like"/>
    <property type="match status" value="1"/>
</dbReference>
<dbReference type="EC" id="2.5.1.47" evidence="5"/>
<dbReference type="EMBL" id="NXGP01000016">
    <property type="protein sequence ID" value="PIM95927.1"/>
    <property type="molecule type" value="Genomic_DNA"/>
</dbReference>
<name>A0ABX4MGR7_9HYPH</name>
<evidence type="ECO:0000313" key="5">
    <source>
        <dbReference type="EMBL" id="PIM95927.1"/>
    </source>
</evidence>
<dbReference type="Pfam" id="PF00291">
    <property type="entry name" value="PALP"/>
    <property type="match status" value="1"/>
</dbReference>
<evidence type="ECO:0000259" key="4">
    <source>
        <dbReference type="Pfam" id="PF00291"/>
    </source>
</evidence>
<keyword evidence="2" id="KW-0663">Pyridoxal phosphate</keyword>
<evidence type="ECO:0000256" key="3">
    <source>
        <dbReference type="SAM" id="MobiDB-lite"/>
    </source>
</evidence>
<evidence type="ECO:0000313" key="6">
    <source>
        <dbReference type="Proteomes" id="UP000228979"/>
    </source>
</evidence>
<dbReference type="SUPFAM" id="SSF53686">
    <property type="entry name" value="Tryptophan synthase beta subunit-like PLP-dependent enzymes"/>
    <property type="match status" value="1"/>
</dbReference>
<evidence type="ECO:0000256" key="2">
    <source>
        <dbReference type="ARBA" id="ARBA00022898"/>
    </source>
</evidence>
<comment type="cofactor">
    <cofactor evidence="1">
        <name>pyridoxal 5'-phosphate</name>
        <dbReference type="ChEBI" id="CHEBI:597326"/>
    </cofactor>
</comment>
<dbReference type="PANTHER" id="PTHR10314">
    <property type="entry name" value="CYSTATHIONINE BETA-SYNTHASE"/>
    <property type="match status" value="1"/>
</dbReference>
<feature type="region of interest" description="Disordered" evidence="3">
    <location>
        <begin position="319"/>
        <end position="357"/>
    </location>
</feature>
<proteinExistence type="predicted"/>
<keyword evidence="6" id="KW-1185">Reference proteome</keyword>
<dbReference type="Gene3D" id="3.40.50.1100">
    <property type="match status" value="2"/>
</dbReference>
<dbReference type="Proteomes" id="UP000228979">
    <property type="component" value="Unassembled WGS sequence"/>
</dbReference>
<accession>A0ABX4MGR7</accession>
<dbReference type="GO" id="GO:0004124">
    <property type="term" value="F:cysteine synthase activity"/>
    <property type="evidence" value="ECO:0007669"/>
    <property type="project" value="UniProtKB-EC"/>
</dbReference>
<reference evidence="5" key="1">
    <citation type="submission" date="2017-09" db="EMBL/GenBank/DDBJ databases">
        <authorList>
            <person name="Campbell M.A."/>
            <person name="Lukasik P."/>
            <person name="Simon C."/>
            <person name="McCutcheon J.P."/>
        </authorList>
    </citation>
    <scope>NUCLEOTIDE SEQUENCE [LARGE SCALE GENOMIC DNA]</scope>
    <source>
        <strain evidence="5">TRYCRA</strain>
    </source>
</reference>